<dbReference type="InParanoid" id="A0A136J7P2"/>
<feature type="compositionally biased region" description="Basic and acidic residues" evidence="1">
    <location>
        <begin position="1"/>
        <end position="10"/>
    </location>
</feature>
<keyword evidence="3" id="KW-1185">Reference proteome</keyword>
<accession>A0A136J7P2</accession>
<feature type="region of interest" description="Disordered" evidence="1">
    <location>
        <begin position="1"/>
        <end position="30"/>
    </location>
</feature>
<evidence type="ECO:0000313" key="3">
    <source>
        <dbReference type="Proteomes" id="UP000070501"/>
    </source>
</evidence>
<feature type="compositionally biased region" description="Low complexity" evidence="1">
    <location>
        <begin position="406"/>
        <end position="415"/>
    </location>
</feature>
<dbReference type="EMBL" id="KQ964248">
    <property type="protein sequence ID" value="KXJ93167.1"/>
    <property type="molecule type" value="Genomic_DNA"/>
</dbReference>
<dbReference type="Proteomes" id="UP000070501">
    <property type="component" value="Unassembled WGS sequence"/>
</dbReference>
<feature type="compositionally biased region" description="Polar residues" evidence="1">
    <location>
        <begin position="352"/>
        <end position="366"/>
    </location>
</feature>
<evidence type="ECO:0000256" key="1">
    <source>
        <dbReference type="SAM" id="MobiDB-lite"/>
    </source>
</evidence>
<dbReference type="OrthoDB" id="5327145at2759"/>
<gene>
    <name evidence="2" type="ORF">Micbo1qcDRAFT_232769</name>
</gene>
<evidence type="ECO:0000313" key="2">
    <source>
        <dbReference type="EMBL" id="KXJ93167.1"/>
    </source>
</evidence>
<feature type="compositionally biased region" description="Polar residues" evidence="1">
    <location>
        <begin position="132"/>
        <end position="141"/>
    </location>
</feature>
<feature type="compositionally biased region" description="Polar residues" evidence="1">
    <location>
        <begin position="13"/>
        <end position="24"/>
    </location>
</feature>
<feature type="region of interest" description="Disordered" evidence="1">
    <location>
        <begin position="352"/>
        <end position="417"/>
    </location>
</feature>
<feature type="region of interest" description="Disordered" evidence="1">
    <location>
        <begin position="84"/>
        <end position="163"/>
    </location>
</feature>
<dbReference type="AlphaFoldDB" id="A0A136J7P2"/>
<protein>
    <submittedName>
        <fullName evidence="2">Uncharacterized protein</fullName>
    </submittedName>
</protein>
<feature type="compositionally biased region" description="Polar residues" evidence="1">
    <location>
        <begin position="94"/>
        <end position="108"/>
    </location>
</feature>
<sequence>MFAPRDENLAFHRQNNAAMKQLQKTPGARYPKTPMRVPLNDENAAHAIKGAKSIAGPRIGGNENILTAKANKGLNKSQFVTPMEPRSRAVLGDKTTNAKAKGLQSVNVKSAVRQLEQTNSKAPATGRPKQKQPGTETQRLQVHTEVDDPLSEEEPEYCPPKPVDLPYESDVFPDGVLTFDALKPENMFKGYYQHYFNPIDEDGVSLSDKRLAESTKRALEEGDRRIKEDMDSFEWATERELREESAAAQQKAVNLPVLRGDPVKRTNARAPLARGSASGTLSRKAASSLAIDDATRSLQRRTAMAAKQANVPPKKTGLVIPRFASMKPTPSKAPAPVARTTLERRGIEAASRSTIGFNKGRNTSSMLHHGTAPSGNIKPRLPAARSSTAVSSDSDKTITPARFAQSSASSAATATLEDAEWKERVPFLSIFSQHDDNDDADFDLLPGRSMPDLDNSDDEEFEIRVLE</sequence>
<reference evidence="3" key="1">
    <citation type="submission" date="2016-02" db="EMBL/GenBank/DDBJ databases">
        <title>Draft genome sequence of Microdochium bolleyi, a fungal endophyte of beachgrass.</title>
        <authorList>
            <consortium name="DOE Joint Genome Institute"/>
            <person name="David A.S."/>
            <person name="May G."/>
            <person name="Haridas S."/>
            <person name="Lim J."/>
            <person name="Wang M."/>
            <person name="Labutti K."/>
            <person name="Lipzen A."/>
            <person name="Barry K."/>
            <person name="Grigoriev I.V."/>
        </authorList>
    </citation>
    <scope>NUCLEOTIDE SEQUENCE [LARGE SCALE GENOMIC DNA]</scope>
    <source>
        <strain evidence="3">J235TASD1</strain>
    </source>
</reference>
<feature type="compositionally biased region" description="Acidic residues" evidence="1">
    <location>
        <begin position="147"/>
        <end position="156"/>
    </location>
</feature>
<organism evidence="2 3">
    <name type="scientific">Microdochium bolleyi</name>
    <dbReference type="NCBI Taxonomy" id="196109"/>
    <lineage>
        <taxon>Eukaryota</taxon>
        <taxon>Fungi</taxon>
        <taxon>Dikarya</taxon>
        <taxon>Ascomycota</taxon>
        <taxon>Pezizomycotina</taxon>
        <taxon>Sordariomycetes</taxon>
        <taxon>Xylariomycetidae</taxon>
        <taxon>Xylariales</taxon>
        <taxon>Microdochiaceae</taxon>
        <taxon>Microdochium</taxon>
    </lineage>
</organism>
<feature type="region of interest" description="Disordered" evidence="1">
    <location>
        <begin position="430"/>
        <end position="467"/>
    </location>
</feature>
<proteinExistence type="predicted"/>
<name>A0A136J7P2_9PEZI</name>